<proteinExistence type="predicted"/>
<dbReference type="RefSeq" id="YP_009603464.1">
    <property type="nucleotide sequence ID" value="NC_041952.1"/>
</dbReference>
<keyword evidence="4" id="KW-0326">Glycosidase</keyword>
<evidence type="ECO:0000256" key="1">
    <source>
        <dbReference type="ARBA" id="ARBA00004328"/>
    </source>
</evidence>
<dbReference type="GO" id="GO:0019058">
    <property type="term" value="P:viral life cycle"/>
    <property type="evidence" value="ECO:0007669"/>
    <property type="project" value="UniProtKB-ARBA"/>
</dbReference>
<sequence>MVDQINFLIYPRIDDEYQFPSDVREALVKSPEFENQMVMLDIRKKALYNVLDFGAVPDGITDCAPAFNAAIQLANDSGGGTVLVPPGAYTVFSPIGNMNSYIRHVSLAAAVPRRLRWNFGDGALDPQGKPWIAGAHIRAGGNHPVIGGMWDNSEITGLALDADMRGSAAVKAHFSKSRFSWNEVLGWSGYGMLLNNGDLTDDLGFLNHIEYNNISDTGEEVGVALQLEYRFIDSWISRNNIESYGADIQINSGGPFRIIENHLNGNRSPLHNILINGGVRECLIQGNILEGSREEAIKYVAPGWLTSPERASISVSSNIVRQNNQAGNKPTFGFYGATGNAGFYAEGLTVTGNVITTDYQPTYVMELTKFRDVTAMGNYWRTGHQSNLAPVRASTAQTLRLLVITMITL</sequence>
<dbReference type="KEGG" id="vg:40079345"/>
<evidence type="ECO:0000256" key="2">
    <source>
        <dbReference type="ARBA" id="ARBA00022844"/>
    </source>
</evidence>
<comment type="subcellular location">
    <subcellularLocation>
        <location evidence="1">Virion</location>
    </subcellularLocation>
</comment>
<evidence type="ECO:0000313" key="5">
    <source>
        <dbReference type="Proteomes" id="UP000226177"/>
    </source>
</evidence>
<protein>
    <submittedName>
        <fullName evidence="4">Glycosidase</fullName>
    </submittedName>
</protein>
<dbReference type="Gene3D" id="2.160.20.10">
    <property type="entry name" value="Single-stranded right-handed beta-helix, Pectin lyase-like"/>
    <property type="match status" value="1"/>
</dbReference>
<dbReference type="EMBL" id="KU160646">
    <property type="protein sequence ID" value="ALY08978.1"/>
    <property type="molecule type" value="Genomic_DNA"/>
</dbReference>
<dbReference type="InterPro" id="IPR024535">
    <property type="entry name" value="RHGA/B-epi-like_pectate_lyase"/>
</dbReference>
<reference evidence="4 5" key="1">
    <citation type="submission" date="2015-11" db="EMBL/GenBank/DDBJ databases">
        <authorList>
            <person name="Schneider V.M."/>
            <person name="Bradley K.W."/>
            <person name="Asai D.J."/>
            <person name="Bowman C.A."/>
            <person name="Russell D.A."/>
            <person name="Pope W.H."/>
            <person name="Jacobs-Sera D."/>
            <person name="Hendrix R.W."/>
            <person name="Hatfull G.F."/>
        </authorList>
    </citation>
    <scope>NUCLEOTIDE SEQUENCE [LARGE SCALE GENOMIC DNA]</scope>
</reference>
<keyword evidence="2" id="KW-0946">Virion</keyword>
<dbReference type="GO" id="GO:0016798">
    <property type="term" value="F:hydrolase activity, acting on glycosyl bonds"/>
    <property type="evidence" value="ECO:0007669"/>
    <property type="project" value="UniProtKB-KW"/>
</dbReference>
<organism evidence="4 5">
    <name type="scientific">Arthrobacter phage Gordon</name>
    <dbReference type="NCBI Taxonomy" id="1772298"/>
    <lineage>
        <taxon>Viruses</taxon>
        <taxon>Duplodnaviria</taxon>
        <taxon>Heunggongvirae</taxon>
        <taxon>Uroviricota</taxon>
        <taxon>Caudoviricetes</taxon>
        <taxon>Gordonvirus</taxon>
        <taxon>Gordonvirus gordon</taxon>
    </lineage>
</organism>
<dbReference type="GO" id="GO:0051701">
    <property type="term" value="P:biological process involved in interaction with host"/>
    <property type="evidence" value="ECO:0007669"/>
    <property type="project" value="UniProtKB-ARBA"/>
</dbReference>
<keyword evidence="4" id="KW-0378">Hydrolase</keyword>
<dbReference type="OrthoDB" id="12275at10239"/>
<gene>
    <name evidence="4" type="primary">3</name>
    <name evidence="4" type="ORF">GORDON_3</name>
</gene>
<accession>A0A0U4JXU5</accession>
<dbReference type="GeneID" id="40079345"/>
<dbReference type="InterPro" id="IPR011050">
    <property type="entry name" value="Pectin_lyase_fold/virulence"/>
</dbReference>
<dbReference type="Proteomes" id="UP000226177">
    <property type="component" value="Segment"/>
</dbReference>
<dbReference type="SUPFAM" id="SSF51126">
    <property type="entry name" value="Pectin lyase-like"/>
    <property type="match status" value="1"/>
</dbReference>
<evidence type="ECO:0000259" key="3">
    <source>
        <dbReference type="Pfam" id="PF12708"/>
    </source>
</evidence>
<feature type="domain" description="Rhamnogalacturonase A/B/Epimerase-like pectate lyase" evidence="3">
    <location>
        <begin position="49"/>
        <end position="97"/>
    </location>
</feature>
<keyword evidence="5" id="KW-1185">Reference proteome</keyword>
<dbReference type="InterPro" id="IPR012334">
    <property type="entry name" value="Pectin_lyas_fold"/>
</dbReference>
<name>A0A0U4JXU5_9CAUD</name>
<dbReference type="GO" id="GO:0044423">
    <property type="term" value="C:virion component"/>
    <property type="evidence" value="ECO:0007669"/>
    <property type="project" value="UniProtKB-KW"/>
</dbReference>
<dbReference type="Pfam" id="PF12708">
    <property type="entry name" value="Pect-lyase_RHGA_epim"/>
    <property type="match status" value="1"/>
</dbReference>
<evidence type="ECO:0000313" key="4">
    <source>
        <dbReference type="EMBL" id="ALY08978.1"/>
    </source>
</evidence>